<accession>A0A9X6RP43</accession>
<sequence length="266" mass="29638">MGITGSTVAWCDDAAQNKFVASTGQRNVPLGELRIHILRPSPICPAVLERHAVWCHWTQNQSNRKLAIHRSESGSPQGLNLRLRSSSGFARISRGRDAQGTCWPTSFSSHPPSLVPPAACLRSTESPVGKTGRSKSYRKLQYLLNPRQVYRLWSEWPDWVCSYSKGRAELPDSLLAAVTHGRLVLDAIDKLHFEFLQAAFWLCFRLALETISVVCLRWGGGYEGESLFKILKKVEESQVVADGTGGRLNCPPSDSTDERTRRSHPV</sequence>
<dbReference type="EMBL" id="MTYJ01000393">
    <property type="protein sequence ID" value="OWA54321.1"/>
    <property type="molecule type" value="Genomic_DNA"/>
</dbReference>
<dbReference type="OrthoDB" id="242257at2759"/>
<comment type="caution">
    <text evidence="2">The sequence shown here is derived from an EMBL/GenBank/DDBJ whole genome shotgun (WGS) entry which is preliminary data.</text>
</comment>
<evidence type="ECO:0000256" key="1">
    <source>
        <dbReference type="SAM" id="MobiDB-lite"/>
    </source>
</evidence>
<dbReference type="AlphaFoldDB" id="A0A9X6RP43"/>
<gene>
    <name evidence="2" type="ORF">BV898_18729</name>
</gene>
<evidence type="ECO:0000313" key="2">
    <source>
        <dbReference type="EMBL" id="OWA54321.1"/>
    </source>
</evidence>
<reference evidence="3" key="1">
    <citation type="submission" date="2017-01" db="EMBL/GenBank/DDBJ databases">
        <title>Comparative genomics of anhydrobiosis in the tardigrade Hypsibius dujardini.</title>
        <authorList>
            <person name="Yoshida Y."/>
            <person name="Koutsovoulos G."/>
            <person name="Laetsch D."/>
            <person name="Stevens L."/>
            <person name="Kumar S."/>
            <person name="Horikawa D."/>
            <person name="Ishino K."/>
            <person name="Komine S."/>
            <person name="Tomita M."/>
            <person name="Blaxter M."/>
            <person name="Arakawa K."/>
        </authorList>
    </citation>
    <scope>NUCLEOTIDE SEQUENCE [LARGE SCALE GENOMIC DNA]</scope>
    <source>
        <strain evidence="3">Z151</strain>
    </source>
</reference>
<organism evidence="2 3">
    <name type="scientific">Hypsibius exemplaris</name>
    <name type="common">Freshwater tardigrade</name>
    <dbReference type="NCBI Taxonomy" id="2072580"/>
    <lineage>
        <taxon>Eukaryota</taxon>
        <taxon>Metazoa</taxon>
        <taxon>Ecdysozoa</taxon>
        <taxon>Tardigrada</taxon>
        <taxon>Eutardigrada</taxon>
        <taxon>Parachela</taxon>
        <taxon>Hypsibioidea</taxon>
        <taxon>Hypsibiidae</taxon>
        <taxon>Hypsibius</taxon>
    </lineage>
</organism>
<keyword evidence="3" id="KW-1185">Reference proteome</keyword>
<evidence type="ECO:0000313" key="3">
    <source>
        <dbReference type="Proteomes" id="UP000192578"/>
    </source>
</evidence>
<name>A0A9X6RP43_HYPEX</name>
<feature type="region of interest" description="Disordered" evidence="1">
    <location>
        <begin position="242"/>
        <end position="266"/>
    </location>
</feature>
<dbReference type="Proteomes" id="UP000192578">
    <property type="component" value="Unassembled WGS sequence"/>
</dbReference>
<proteinExistence type="predicted"/>
<protein>
    <submittedName>
        <fullName evidence="2">Uncharacterized protein</fullName>
    </submittedName>
</protein>